<feature type="modified residue" description="N6-(pyridoxal phosphate)lysine" evidence="3">
    <location>
        <position position="220"/>
    </location>
</feature>
<dbReference type="InterPro" id="IPR015422">
    <property type="entry name" value="PyrdxlP-dep_Trfase_small"/>
</dbReference>
<dbReference type="EC" id="4.4.-.-" evidence="3"/>
<dbReference type="UniPathway" id="UPA01014"/>
<evidence type="ECO:0000256" key="1">
    <source>
        <dbReference type="ARBA" id="ARBA00001933"/>
    </source>
</evidence>
<sequence>MTGGPALPATSGLPHDDLGDAWRAARPRPATVHLDSAACSRQSTAVLDAVARHARHEAELGGYVAEQAAEGLLQQGRSVLAGLVGLAAADLAFTESASASVRTLVSRWRLAPGARVGVLPGEYWQNVAAFTDAGLTPVLLPADALGRADLAGVERALRDDPPAFVHITLVASHRGVVQPGREIAALCRAAGVPLVLDVAQALGHVDCDLGADAAYGTSRKWLTGPRGVGFLVLRPAVGAQLTPLAGPELYDDGGAGVEHARWYESHDAHVAGRIGLVLAVGEHLAAGPDRVRTRLAALGRATRERLDGRGGWRVAEPLDEPTAITTLRPPDGVDVRQVAARLRSEHGVLTTAAGRERAPRELTGPVLRVSPHVDATAEQLDLLAAALTS</sequence>
<dbReference type="Proteomes" id="UP000648663">
    <property type="component" value="Unassembled WGS sequence"/>
</dbReference>
<dbReference type="NCBIfam" id="TIGR04343">
    <property type="entry name" value="egtE_PLP_lyase"/>
    <property type="match status" value="1"/>
</dbReference>
<comment type="catalytic activity">
    <reaction evidence="3">
        <text>S-(hercyn-2-yl)-L-cysteine S-oxide + AH2 + H(+) = ergothioneine + pyruvate + A + NH4(+)</text>
        <dbReference type="Rhea" id="RHEA:42688"/>
        <dbReference type="ChEBI" id="CHEBI:13193"/>
        <dbReference type="ChEBI" id="CHEBI:15361"/>
        <dbReference type="ChEBI" id="CHEBI:15378"/>
        <dbReference type="ChEBI" id="CHEBI:17499"/>
        <dbReference type="ChEBI" id="CHEBI:28938"/>
        <dbReference type="ChEBI" id="CHEBI:82706"/>
        <dbReference type="ChEBI" id="CHEBI:134344"/>
    </reaction>
</comment>
<protein>
    <recommendedName>
        <fullName evidence="3">Probable hercynylcysteine sulfoxide lyase</fullName>
        <ecNumber evidence="3">4.4.-.-</ecNumber>
    </recommendedName>
</protein>
<evidence type="ECO:0000313" key="9">
    <source>
        <dbReference type="Proteomes" id="UP000648663"/>
    </source>
</evidence>
<dbReference type="Gene3D" id="3.90.1150.10">
    <property type="entry name" value="Aspartate Aminotransferase, domain 1"/>
    <property type="match status" value="1"/>
</dbReference>
<dbReference type="RefSeq" id="WP_229681991.1">
    <property type="nucleotide sequence ID" value="NZ_BAABJU010000009.1"/>
</dbReference>
<reference evidence="7 8" key="3">
    <citation type="submission" date="2020-02" db="EMBL/GenBank/DDBJ databases">
        <title>Sequencing the genomes of 1000 actinobacteria strains.</title>
        <authorList>
            <person name="Klenk H.-P."/>
        </authorList>
    </citation>
    <scope>NUCLEOTIDE SEQUENCE [LARGE SCALE GENOMIC DNA]</scope>
    <source>
        <strain evidence="7 8">DSM 45201</strain>
    </source>
</reference>
<reference evidence="6" key="1">
    <citation type="journal article" date="2014" name="Int. J. Syst. Evol. Microbiol.">
        <title>Complete genome of a new Firmicutes species belonging to the dominant human colonic microbiota ('Ruminococcus bicirculans') reveals two chromosomes and a selective capacity to utilize plant glucans.</title>
        <authorList>
            <consortium name="NISC Comparative Sequencing Program"/>
            <person name="Wegmann U."/>
            <person name="Louis P."/>
            <person name="Goesmann A."/>
            <person name="Henrissat B."/>
            <person name="Duncan S.H."/>
            <person name="Flint H.J."/>
        </authorList>
    </citation>
    <scope>NUCLEOTIDE SEQUENCE</scope>
    <source>
        <strain evidence="6">CGMCC 4.5581</strain>
    </source>
</reference>
<dbReference type="Proteomes" id="UP000552836">
    <property type="component" value="Unassembled WGS sequence"/>
</dbReference>
<evidence type="ECO:0000256" key="4">
    <source>
        <dbReference type="SAM" id="MobiDB-lite"/>
    </source>
</evidence>
<reference evidence="9" key="2">
    <citation type="journal article" date="2019" name="Int. J. Syst. Evol. Microbiol.">
        <title>The Global Catalogue of Microorganisms (GCM) 10K type strain sequencing project: providing services to taxonomists for standard genome sequencing and annotation.</title>
        <authorList>
            <consortium name="The Broad Institute Genomics Platform"/>
            <consortium name="The Broad Institute Genome Sequencing Center for Infectious Disease"/>
            <person name="Wu L."/>
            <person name="Ma J."/>
        </authorList>
    </citation>
    <scope>NUCLEOTIDE SEQUENCE [LARGE SCALE GENOMIC DNA]</scope>
    <source>
        <strain evidence="9">CGMCC 4.5581</strain>
    </source>
</reference>
<evidence type="ECO:0000256" key="2">
    <source>
        <dbReference type="ARBA" id="ARBA00022898"/>
    </source>
</evidence>
<dbReference type="SUPFAM" id="SSF53383">
    <property type="entry name" value="PLP-dependent transferases"/>
    <property type="match status" value="1"/>
</dbReference>
<organism evidence="7 8">
    <name type="scientific">Modestobacter marinus</name>
    <dbReference type="NCBI Taxonomy" id="477641"/>
    <lineage>
        <taxon>Bacteria</taxon>
        <taxon>Bacillati</taxon>
        <taxon>Actinomycetota</taxon>
        <taxon>Actinomycetes</taxon>
        <taxon>Geodermatophilales</taxon>
        <taxon>Geodermatophilaceae</taxon>
        <taxon>Modestobacter</taxon>
    </lineage>
</organism>
<dbReference type="AlphaFoldDB" id="A0A846LEI6"/>
<keyword evidence="9" id="KW-1185">Reference proteome</keyword>
<keyword evidence="3 7" id="KW-0456">Lyase</keyword>
<keyword evidence="2 3" id="KW-0663">Pyridoxal phosphate</keyword>
<comment type="caution">
    <text evidence="7">The sequence shown here is derived from an EMBL/GenBank/DDBJ whole genome shotgun (WGS) entry which is preliminary data.</text>
</comment>
<comment type="cofactor">
    <cofactor evidence="1 3">
        <name>pyridoxal 5'-phosphate</name>
        <dbReference type="ChEBI" id="CHEBI:597326"/>
    </cofactor>
</comment>
<dbReference type="GO" id="GO:0052699">
    <property type="term" value="P:ergothioneine biosynthetic process"/>
    <property type="evidence" value="ECO:0007669"/>
    <property type="project" value="UniProtKB-UniRule"/>
</dbReference>
<dbReference type="InterPro" id="IPR027563">
    <property type="entry name" value="EgtE"/>
</dbReference>
<dbReference type="PANTHER" id="PTHR43586">
    <property type="entry name" value="CYSTEINE DESULFURASE"/>
    <property type="match status" value="1"/>
</dbReference>
<evidence type="ECO:0000313" key="7">
    <source>
        <dbReference type="EMBL" id="NIH66563.1"/>
    </source>
</evidence>
<dbReference type="InterPro" id="IPR000192">
    <property type="entry name" value="Aminotrans_V_dom"/>
</dbReference>
<reference evidence="6" key="4">
    <citation type="submission" date="2024-05" db="EMBL/GenBank/DDBJ databases">
        <authorList>
            <person name="Sun Q."/>
            <person name="Zhou Y."/>
        </authorList>
    </citation>
    <scope>NUCLEOTIDE SEQUENCE</scope>
    <source>
        <strain evidence="6">CGMCC 4.5581</strain>
    </source>
</reference>
<dbReference type="Gene3D" id="3.40.640.10">
    <property type="entry name" value="Type I PLP-dependent aspartate aminotransferase-like (Major domain)"/>
    <property type="match status" value="1"/>
</dbReference>
<dbReference type="EMBL" id="JAAMPA010000001">
    <property type="protein sequence ID" value="NIH66563.1"/>
    <property type="molecule type" value="Genomic_DNA"/>
</dbReference>
<comment type="similarity">
    <text evidence="3">Belongs to the class-V pyridoxal-phosphate-dependent aminotransferase family. EgtE subfamily.</text>
</comment>
<comment type="pathway">
    <text evidence="3">Amino-acid biosynthesis; ergothioneine biosynthesis.</text>
</comment>
<name>A0A846LEI6_9ACTN</name>
<comment type="function">
    <text evidence="3">Probably catalyzes the conversion of hercynylcysteine sulfoxide to ergothioneine.</text>
</comment>
<evidence type="ECO:0000313" key="8">
    <source>
        <dbReference type="Proteomes" id="UP000552836"/>
    </source>
</evidence>
<dbReference type="EMBL" id="BMMI01000003">
    <property type="protein sequence ID" value="GGL64752.1"/>
    <property type="molecule type" value="Genomic_DNA"/>
</dbReference>
<evidence type="ECO:0000313" key="6">
    <source>
        <dbReference type="EMBL" id="GGL64752.1"/>
    </source>
</evidence>
<dbReference type="InterPro" id="IPR015421">
    <property type="entry name" value="PyrdxlP-dep_Trfase_major"/>
</dbReference>
<dbReference type="HAMAP" id="MF_02038">
    <property type="entry name" value="EgtE"/>
    <property type="match status" value="1"/>
</dbReference>
<evidence type="ECO:0000259" key="5">
    <source>
        <dbReference type="Pfam" id="PF00266"/>
    </source>
</evidence>
<proteinExistence type="inferred from homology"/>
<feature type="domain" description="Aminotransferase class V" evidence="5">
    <location>
        <begin position="32"/>
        <end position="383"/>
    </location>
</feature>
<dbReference type="Pfam" id="PF00266">
    <property type="entry name" value="Aminotran_5"/>
    <property type="match status" value="1"/>
</dbReference>
<gene>
    <name evidence="3 6" type="primary">egtE</name>
    <name evidence="7" type="ORF">FB380_001009</name>
    <name evidence="6" type="ORF">GCM10011589_21080</name>
</gene>
<evidence type="ECO:0000256" key="3">
    <source>
        <dbReference type="HAMAP-Rule" id="MF_02038"/>
    </source>
</evidence>
<dbReference type="InterPro" id="IPR015424">
    <property type="entry name" value="PyrdxlP-dep_Trfase"/>
</dbReference>
<accession>A0A846LEI6</accession>
<feature type="region of interest" description="Disordered" evidence="4">
    <location>
        <begin position="1"/>
        <end position="21"/>
    </location>
</feature>
<dbReference type="PANTHER" id="PTHR43586:SF8">
    <property type="entry name" value="CYSTEINE DESULFURASE 1, CHLOROPLASTIC"/>
    <property type="match status" value="1"/>
</dbReference>
<dbReference type="GO" id="GO:0016846">
    <property type="term" value="F:carbon-sulfur lyase activity"/>
    <property type="evidence" value="ECO:0007669"/>
    <property type="project" value="UniProtKB-UniRule"/>
</dbReference>